<evidence type="ECO:0000259" key="10">
    <source>
        <dbReference type="PROSITE" id="PS50893"/>
    </source>
</evidence>
<dbReference type="InterPro" id="IPR050093">
    <property type="entry name" value="ABC_SmlMolc_Importer"/>
</dbReference>
<evidence type="ECO:0000256" key="7">
    <source>
        <dbReference type="ARBA" id="ARBA00023065"/>
    </source>
</evidence>
<evidence type="ECO:0000313" key="11">
    <source>
        <dbReference type="EMBL" id="TCB96299.1"/>
    </source>
</evidence>
<dbReference type="GO" id="GO:0015418">
    <property type="term" value="F:ABC-type quaternary ammonium compound transporting activity"/>
    <property type="evidence" value="ECO:0007669"/>
    <property type="project" value="UniProtKB-EC"/>
</dbReference>
<dbReference type="GO" id="GO:0005524">
    <property type="term" value="F:ATP binding"/>
    <property type="evidence" value="ECO:0007669"/>
    <property type="project" value="UniProtKB-KW"/>
</dbReference>
<keyword evidence="3" id="KW-0410">Iron transport</keyword>
<keyword evidence="7" id="KW-0406">Ion transport</keyword>
<dbReference type="OrthoDB" id="3180400at2"/>
<evidence type="ECO:0000256" key="1">
    <source>
        <dbReference type="ARBA" id="ARBA00022448"/>
    </source>
</evidence>
<evidence type="ECO:0000256" key="4">
    <source>
        <dbReference type="ARBA" id="ARBA00022741"/>
    </source>
</evidence>
<evidence type="ECO:0000256" key="6">
    <source>
        <dbReference type="ARBA" id="ARBA00023004"/>
    </source>
</evidence>
<organism evidence="11 12">
    <name type="scientific">Micromonospora zingiberis</name>
    <dbReference type="NCBI Taxonomy" id="2053011"/>
    <lineage>
        <taxon>Bacteria</taxon>
        <taxon>Bacillati</taxon>
        <taxon>Actinomycetota</taxon>
        <taxon>Actinomycetes</taxon>
        <taxon>Micromonosporales</taxon>
        <taxon>Micromonosporaceae</taxon>
        <taxon>Micromonospora</taxon>
    </lineage>
</organism>
<keyword evidence="1" id="KW-0813">Transport</keyword>
<protein>
    <recommendedName>
        <fullName evidence="9">ABC-type quaternary amine transporter</fullName>
        <ecNumber evidence="9">7.6.2.9</ecNumber>
    </recommendedName>
</protein>
<dbReference type="GO" id="GO:0043190">
    <property type="term" value="C:ATP-binding cassette (ABC) transporter complex"/>
    <property type="evidence" value="ECO:0007669"/>
    <property type="project" value="InterPro"/>
</dbReference>
<evidence type="ECO:0000256" key="2">
    <source>
        <dbReference type="ARBA" id="ARBA00022475"/>
    </source>
</evidence>
<dbReference type="InterPro" id="IPR008995">
    <property type="entry name" value="Mo/tungstate-bd_C_term_dom"/>
</dbReference>
<dbReference type="GO" id="GO:0015408">
    <property type="term" value="F:ABC-type ferric iron transporter activity"/>
    <property type="evidence" value="ECO:0007669"/>
    <property type="project" value="InterPro"/>
</dbReference>
<gene>
    <name evidence="11" type="ORF">E0H26_17000</name>
</gene>
<evidence type="ECO:0000256" key="3">
    <source>
        <dbReference type="ARBA" id="ARBA00022496"/>
    </source>
</evidence>
<dbReference type="InterPro" id="IPR015853">
    <property type="entry name" value="ABC_transpr_FbpC"/>
</dbReference>
<dbReference type="GO" id="GO:0016887">
    <property type="term" value="F:ATP hydrolysis activity"/>
    <property type="evidence" value="ECO:0007669"/>
    <property type="project" value="InterPro"/>
</dbReference>
<dbReference type="InterPro" id="IPR003439">
    <property type="entry name" value="ABC_transporter-like_ATP-bd"/>
</dbReference>
<keyword evidence="2" id="KW-1003">Cell membrane</keyword>
<keyword evidence="6" id="KW-0408">Iron</keyword>
<dbReference type="EMBL" id="SJJR01000010">
    <property type="protein sequence ID" value="TCB96299.1"/>
    <property type="molecule type" value="Genomic_DNA"/>
</dbReference>
<dbReference type="CDD" id="cd03259">
    <property type="entry name" value="ABC_Carb_Solutes_like"/>
    <property type="match status" value="1"/>
</dbReference>
<evidence type="ECO:0000256" key="9">
    <source>
        <dbReference type="ARBA" id="ARBA00066388"/>
    </source>
</evidence>
<dbReference type="PANTHER" id="PTHR42781:SF4">
    <property type="entry name" value="SPERMIDINE_PUTRESCINE IMPORT ATP-BINDING PROTEIN POTA"/>
    <property type="match status" value="1"/>
</dbReference>
<dbReference type="FunFam" id="3.40.50.300:FF:000425">
    <property type="entry name" value="Probable ABC transporter, ATP-binding subunit"/>
    <property type="match status" value="1"/>
</dbReference>
<dbReference type="Proteomes" id="UP000292274">
    <property type="component" value="Unassembled WGS sequence"/>
</dbReference>
<dbReference type="Pfam" id="PF08402">
    <property type="entry name" value="TOBE_2"/>
    <property type="match status" value="1"/>
</dbReference>
<dbReference type="RefSeq" id="WP_131304616.1">
    <property type="nucleotide sequence ID" value="NZ_SJJR01000010.1"/>
</dbReference>
<dbReference type="SUPFAM" id="SSF52540">
    <property type="entry name" value="P-loop containing nucleoside triphosphate hydrolases"/>
    <property type="match status" value="1"/>
</dbReference>
<dbReference type="InterPro" id="IPR027417">
    <property type="entry name" value="P-loop_NTPase"/>
</dbReference>
<dbReference type="InterPro" id="IPR017871">
    <property type="entry name" value="ABC_transporter-like_CS"/>
</dbReference>
<keyword evidence="12" id="KW-1185">Reference proteome</keyword>
<feature type="domain" description="ABC transporter" evidence="10">
    <location>
        <begin position="4"/>
        <end position="234"/>
    </location>
</feature>
<dbReference type="SUPFAM" id="SSF50331">
    <property type="entry name" value="MOP-like"/>
    <property type="match status" value="1"/>
</dbReference>
<evidence type="ECO:0000256" key="8">
    <source>
        <dbReference type="ARBA" id="ARBA00023136"/>
    </source>
</evidence>
<keyword evidence="8" id="KW-0472">Membrane</keyword>
<dbReference type="InterPro" id="IPR013611">
    <property type="entry name" value="Transp-assoc_OB_typ2"/>
</dbReference>
<dbReference type="SMART" id="SM00382">
    <property type="entry name" value="AAA"/>
    <property type="match status" value="1"/>
</dbReference>
<reference evidence="11 12" key="1">
    <citation type="submission" date="2019-02" db="EMBL/GenBank/DDBJ databases">
        <title>Jishengella sp. nov., isolated from a root of Zingiber montanum.</title>
        <authorList>
            <person name="Kuncharoen N."/>
            <person name="Kudo T."/>
            <person name="Masahiro Y."/>
            <person name="Ohkuma M."/>
            <person name="Tanasupawat S."/>
        </authorList>
    </citation>
    <scope>NUCLEOTIDE SEQUENCE [LARGE SCALE GENOMIC DNA]</scope>
    <source>
        <strain evidence="11 12">PLAI 1-1</strain>
    </source>
</reference>
<dbReference type="PROSITE" id="PS50893">
    <property type="entry name" value="ABC_TRANSPORTER_2"/>
    <property type="match status" value="1"/>
</dbReference>
<accession>A0A4R0GLC6</accession>
<dbReference type="Gene3D" id="3.40.50.300">
    <property type="entry name" value="P-loop containing nucleotide triphosphate hydrolases"/>
    <property type="match status" value="1"/>
</dbReference>
<sequence>MSDVVLGGVVKHYGRVTALAGVDVSVPSGQLTAVLGPSGCGKTTLLRCLAGFERLDAGEIHIDGTRVAGGGRHLPAHRRNIAVVPQEGALFPHLSVADNVGYGLDRAARRSDRVEEVLALVGLAGYGGRMPHQLSGGQQQRVAVARALAPRPSVVLLDEPFSALDAGLRAGLRHDVREALRADGATGVLVTHDQGEALSVADKVVVLRDGRVVQAAAPTTVYREPADAWVAGFVGDAVLLPAVVEQGAARTALGVVPVTGVVADGPVTVLVRPEQVRFAAGPDAVTATVLRHDFHGHDALVGLRLADGTRITARILDGGAAVPLGGEVTVQLDGAARAFPAQAGPDLATSPLVDLTA</sequence>
<keyword evidence="4" id="KW-0547">Nucleotide-binding</keyword>
<dbReference type="PROSITE" id="PS00211">
    <property type="entry name" value="ABC_TRANSPORTER_1"/>
    <property type="match status" value="1"/>
</dbReference>
<name>A0A4R0GLC6_9ACTN</name>
<evidence type="ECO:0000256" key="5">
    <source>
        <dbReference type="ARBA" id="ARBA00022840"/>
    </source>
</evidence>
<keyword evidence="5 11" id="KW-0067">ATP-binding</keyword>
<dbReference type="AlphaFoldDB" id="A0A4R0GLC6"/>
<dbReference type="Pfam" id="PF00005">
    <property type="entry name" value="ABC_tran"/>
    <property type="match status" value="1"/>
</dbReference>
<evidence type="ECO:0000313" key="12">
    <source>
        <dbReference type="Proteomes" id="UP000292274"/>
    </source>
</evidence>
<comment type="caution">
    <text evidence="11">The sequence shown here is derived from an EMBL/GenBank/DDBJ whole genome shotgun (WGS) entry which is preliminary data.</text>
</comment>
<dbReference type="PANTHER" id="PTHR42781">
    <property type="entry name" value="SPERMIDINE/PUTRESCINE IMPORT ATP-BINDING PROTEIN POTA"/>
    <property type="match status" value="1"/>
</dbReference>
<dbReference type="EC" id="7.6.2.9" evidence="9"/>
<proteinExistence type="predicted"/>
<dbReference type="InterPro" id="IPR003593">
    <property type="entry name" value="AAA+_ATPase"/>
</dbReference>